<keyword evidence="2" id="KW-0732">Signal</keyword>
<evidence type="ECO:0000256" key="2">
    <source>
        <dbReference type="SAM" id="SignalP"/>
    </source>
</evidence>
<dbReference type="PANTHER" id="PTHR43308:SF5">
    <property type="entry name" value="S-LAYER PROTEIN _ PEPTIDOGLYCAN ENDO-BETA-N-ACETYLGLUCOSAMINIDASE"/>
    <property type="match status" value="1"/>
</dbReference>
<dbReference type="InterPro" id="IPR051465">
    <property type="entry name" value="Cell_Envelope_Struct_Comp"/>
</dbReference>
<sequence length="206" mass="21493">MKRTVCAWLLALGLAVGTALPASAAAFSDVASNAWYAQAVGEVSDAGIMNGTSSTTFSPEEQVTRGMVMAVLWRLSGSPAPAASSTFPDVEDWYYYADAVAWAQEMGIASGLGDGNFGGGSIVTREQLSVFLYRYSQYAGQELASGVLDLYNDVDSVQSWAREGMAHAVGAGLITGTDEGNLEPAGPATRAQLAVILQRLMIPAVG</sequence>
<proteinExistence type="predicted"/>
<evidence type="ECO:0000313" key="4">
    <source>
        <dbReference type="EMBL" id="HIY73258.1"/>
    </source>
</evidence>
<evidence type="ECO:0000313" key="5">
    <source>
        <dbReference type="Proteomes" id="UP000886824"/>
    </source>
</evidence>
<reference evidence="4" key="1">
    <citation type="journal article" date="2021" name="PeerJ">
        <title>Extensive microbial diversity within the chicken gut microbiome revealed by metagenomics and culture.</title>
        <authorList>
            <person name="Gilroy R."/>
            <person name="Ravi A."/>
            <person name="Getino M."/>
            <person name="Pursley I."/>
            <person name="Horton D.L."/>
            <person name="Alikhan N.F."/>
            <person name="Baker D."/>
            <person name="Gharbi K."/>
            <person name="Hall N."/>
            <person name="Watson M."/>
            <person name="Adriaenssens E.M."/>
            <person name="Foster-Nyarko E."/>
            <person name="Jarju S."/>
            <person name="Secka A."/>
            <person name="Antonio M."/>
            <person name="Oren A."/>
            <person name="Chaudhuri R.R."/>
            <person name="La Ragione R."/>
            <person name="Hildebrand F."/>
            <person name="Pallen M.J."/>
        </authorList>
    </citation>
    <scope>NUCLEOTIDE SEQUENCE</scope>
    <source>
        <strain evidence="4">CHK33-7979</strain>
    </source>
</reference>
<accession>A0A9D2CE56</accession>
<organism evidence="4 5">
    <name type="scientific">Candidatus Intestinimonas merdavium</name>
    <dbReference type="NCBI Taxonomy" id="2838622"/>
    <lineage>
        <taxon>Bacteria</taxon>
        <taxon>Bacillati</taxon>
        <taxon>Bacillota</taxon>
        <taxon>Clostridia</taxon>
        <taxon>Eubacteriales</taxon>
        <taxon>Intestinimonas</taxon>
    </lineage>
</organism>
<feature type="domain" description="SLH" evidence="3">
    <location>
        <begin position="148"/>
        <end position="206"/>
    </location>
</feature>
<dbReference type="Proteomes" id="UP000886824">
    <property type="component" value="Unassembled WGS sequence"/>
</dbReference>
<reference evidence="4" key="2">
    <citation type="submission" date="2021-04" db="EMBL/GenBank/DDBJ databases">
        <authorList>
            <person name="Gilroy R."/>
        </authorList>
    </citation>
    <scope>NUCLEOTIDE SEQUENCE</scope>
    <source>
        <strain evidence="4">CHK33-7979</strain>
    </source>
</reference>
<feature type="signal peptide" evidence="2">
    <location>
        <begin position="1"/>
        <end position="24"/>
    </location>
</feature>
<dbReference type="AlphaFoldDB" id="A0A9D2CE56"/>
<dbReference type="PANTHER" id="PTHR43308">
    <property type="entry name" value="OUTER MEMBRANE PROTEIN ALPHA-RELATED"/>
    <property type="match status" value="1"/>
</dbReference>
<protein>
    <submittedName>
        <fullName evidence="4">S-layer homology domain-containing protein</fullName>
    </submittedName>
</protein>
<dbReference type="InterPro" id="IPR001119">
    <property type="entry name" value="SLH_dom"/>
</dbReference>
<dbReference type="PROSITE" id="PS51272">
    <property type="entry name" value="SLH"/>
    <property type="match status" value="3"/>
</dbReference>
<evidence type="ECO:0000259" key="3">
    <source>
        <dbReference type="PROSITE" id="PS51272"/>
    </source>
</evidence>
<evidence type="ECO:0000256" key="1">
    <source>
        <dbReference type="ARBA" id="ARBA00022737"/>
    </source>
</evidence>
<name>A0A9D2CE56_9FIRM</name>
<dbReference type="Pfam" id="PF00395">
    <property type="entry name" value="SLH"/>
    <property type="match status" value="3"/>
</dbReference>
<keyword evidence="1" id="KW-0677">Repeat</keyword>
<feature type="domain" description="SLH" evidence="3">
    <location>
        <begin position="23"/>
        <end position="81"/>
    </location>
</feature>
<feature type="domain" description="SLH" evidence="3">
    <location>
        <begin position="83"/>
        <end position="146"/>
    </location>
</feature>
<dbReference type="EMBL" id="DXCX01000048">
    <property type="protein sequence ID" value="HIY73258.1"/>
    <property type="molecule type" value="Genomic_DNA"/>
</dbReference>
<feature type="chain" id="PRO_5038824285" evidence="2">
    <location>
        <begin position="25"/>
        <end position="206"/>
    </location>
</feature>
<comment type="caution">
    <text evidence="4">The sequence shown here is derived from an EMBL/GenBank/DDBJ whole genome shotgun (WGS) entry which is preliminary data.</text>
</comment>
<gene>
    <name evidence="4" type="ORF">H9826_04700</name>
</gene>